<keyword evidence="2" id="KW-1185">Reference proteome</keyword>
<dbReference type="OrthoDB" id="7954628at2759"/>
<gene>
    <name evidence="3" type="primary">LOC115620209</name>
</gene>
<dbReference type="RefSeq" id="XP_030369206.1">
    <property type="nucleotide sequence ID" value="XM_030513346.1"/>
</dbReference>
<name>A0A6J2SX97_DROLE</name>
<accession>A0A6J2SX97</accession>
<dbReference type="Proteomes" id="UP000504634">
    <property type="component" value="Unplaced"/>
</dbReference>
<keyword evidence="1" id="KW-0175">Coiled coil</keyword>
<evidence type="ECO:0000313" key="2">
    <source>
        <dbReference type="Proteomes" id="UP000504634"/>
    </source>
</evidence>
<dbReference type="Pfam" id="PF15136">
    <property type="entry name" value="UPF0449"/>
    <property type="match status" value="1"/>
</dbReference>
<feature type="coiled-coil region" evidence="1">
    <location>
        <begin position="73"/>
        <end position="111"/>
    </location>
</feature>
<dbReference type="InterPro" id="IPR028227">
    <property type="entry name" value="UPF0449"/>
</dbReference>
<proteinExistence type="predicted"/>
<evidence type="ECO:0000256" key="1">
    <source>
        <dbReference type="SAM" id="Coils"/>
    </source>
</evidence>
<reference evidence="3" key="1">
    <citation type="submission" date="2025-08" db="UniProtKB">
        <authorList>
            <consortium name="RefSeq"/>
        </authorList>
    </citation>
    <scope>IDENTIFICATION</scope>
    <source>
        <strain evidence="3">11010-0011.00</strain>
        <tissue evidence="3">Whole body</tissue>
    </source>
</reference>
<dbReference type="AlphaFoldDB" id="A0A6J2SX97"/>
<evidence type="ECO:0000313" key="3">
    <source>
        <dbReference type="RefSeq" id="XP_030369206.1"/>
    </source>
</evidence>
<organism evidence="2 3">
    <name type="scientific">Drosophila lebanonensis</name>
    <name type="common">Fruit fly</name>
    <name type="synonym">Scaptodrosophila lebanonensis</name>
    <dbReference type="NCBI Taxonomy" id="7225"/>
    <lineage>
        <taxon>Eukaryota</taxon>
        <taxon>Metazoa</taxon>
        <taxon>Ecdysozoa</taxon>
        <taxon>Arthropoda</taxon>
        <taxon>Hexapoda</taxon>
        <taxon>Insecta</taxon>
        <taxon>Pterygota</taxon>
        <taxon>Neoptera</taxon>
        <taxon>Endopterygota</taxon>
        <taxon>Diptera</taxon>
        <taxon>Brachycera</taxon>
        <taxon>Muscomorpha</taxon>
        <taxon>Ephydroidea</taxon>
        <taxon>Drosophilidae</taxon>
        <taxon>Scaptodrosophila</taxon>
    </lineage>
</organism>
<sequence length="117" mass="13438">MFRKSKTQQPAPPTAPGIEEILEDVETFKIPQAYVTEARTAELQNALLAEPDNLSLKIWWQVFDDYEHKVKKLAAINEKIDVQKTQLQSCKRKLENNAEGLRVALQKQLELIQEGLH</sequence>
<dbReference type="GeneID" id="115620209"/>
<protein>
    <submittedName>
        <fullName evidence="3">Uncharacterized protein LOC115620209</fullName>
    </submittedName>
</protein>